<evidence type="ECO:0000256" key="3">
    <source>
        <dbReference type="ARBA" id="ARBA00023015"/>
    </source>
</evidence>
<evidence type="ECO:0000259" key="7">
    <source>
        <dbReference type="PROSITE" id="PS50949"/>
    </source>
</evidence>
<dbReference type="RefSeq" id="WP_380228844.1">
    <property type="nucleotide sequence ID" value="NZ_JBHSOF010000052.1"/>
</dbReference>
<comment type="caution">
    <text evidence="8">The sequence shown here is derived from an EMBL/GenBank/DDBJ whole genome shotgun (WGS) entry which is preliminary data.</text>
</comment>
<keyword evidence="3" id="KW-0805">Transcription regulation</keyword>
<dbReference type="Proteomes" id="UP001595975">
    <property type="component" value="Unassembled WGS sequence"/>
</dbReference>
<dbReference type="SUPFAM" id="SSF53383">
    <property type="entry name" value="PLP-dependent transferases"/>
    <property type="match status" value="1"/>
</dbReference>
<dbReference type="Gene3D" id="1.10.10.10">
    <property type="entry name" value="Winged helix-like DNA-binding domain superfamily/Winged helix DNA-binding domain"/>
    <property type="match status" value="1"/>
</dbReference>
<evidence type="ECO:0000256" key="2">
    <source>
        <dbReference type="ARBA" id="ARBA00022898"/>
    </source>
</evidence>
<dbReference type="Pfam" id="PF00392">
    <property type="entry name" value="GntR"/>
    <property type="match status" value="1"/>
</dbReference>
<feature type="compositionally biased region" description="Low complexity" evidence="6">
    <location>
        <begin position="104"/>
        <end position="130"/>
    </location>
</feature>
<keyword evidence="4" id="KW-0238">DNA-binding</keyword>
<dbReference type="CDD" id="cd00609">
    <property type="entry name" value="AAT_like"/>
    <property type="match status" value="1"/>
</dbReference>
<keyword evidence="8" id="KW-0808">Transferase</keyword>
<keyword evidence="8" id="KW-0032">Aminotransferase</keyword>
<keyword evidence="2" id="KW-0663">Pyridoxal phosphate</keyword>
<dbReference type="InterPro" id="IPR004839">
    <property type="entry name" value="Aminotransferase_I/II_large"/>
</dbReference>
<dbReference type="InterPro" id="IPR015421">
    <property type="entry name" value="PyrdxlP-dep_Trfase_major"/>
</dbReference>
<dbReference type="InterPro" id="IPR036390">
    <property type="entry name" value="WH_DNA-bd_sf"/>
</dbReference>
<name>A0ABW0XGC4_9ACTN</name>
<evidence type="ECO:0000256" key="4">
    <source>
        <dbReference type="ARBA" id="ARBA00023125"/>
    </source>
</evidence>
<evidence type="ECO:0000256" key="6">
    <source>
        <dbReference type="SAM" id="MobiDB-lite"/>
    </source>
</evidence>
<dbReference type="PANTHER" id="PTHR46577:SF1">
    <property type="entry name" value="HTH-TYPE TRANSCRIPTIONAL REGULATORY PROTEIN GABR"/>
    <property type="match status" value="1"/>
</dbReference>
<gene>
    <name evidence="8" type="ORF">ACFP3U_29890</name>
</gene>
<keyword evidence="5" id="KW-0804">Transcription</keyword>
<dbReference type="PANTHER" id="PTHR46577">
    <property type="entry name" value="HTH-TYPE TRANSCRIPTIONAL REGULATORY PROTEIN GABR"/>
    <property type="match status" value="1"/>
</dbReference>
<reference evidence="9" key="1">
    <citation type="journal article" date="2019" name="Int. J. Syst. Evol. Microbiol.">
        <title>The Global Catalogue of Microorganisms (GCM) 10K type strain sequencing project: providing services to taxonomists for standard genome sequencing and annotation.</title>
        <authorList>
            <consortium name="The Broad Institute Genomics Platform"/>
            <consortium name="The Broad Institute Genome Sequencing Center for Infectious Disease"/>
            <person name="Wu L."/>
            <person name="Ma J."/>
        </authorList>
    </citation>
    <scope>NUCLEOTIDE SEQUENCE [LARGE SCALE GENOMIC DNA]</scope>
    <source>
        <strain evidence="9">CGMCC 4.1437</strain>
    </source>
</reference>
<sequence>MRDDRTNRATGLLIEVSEDGGSLYERLTSGIRAAIAEGRLAPGHLLPPSRALAAELGCSRWVVNEAYTQLAAEGSLQTRQGSGTRVTAQPVTAQPVMAPPVTAPPVTAQPVMRNPDRAPATRPAPSTPPVVADLRPGAPDVAAFPAPGWTRSLQHVLATADWERSVFPPAEGAWRLREVVAAYLSRVRGLTVEPDEVLITCGTSHGVSLVARVLAARGVPSLAVEDPGWSRLHRVAAAAGLLTEPVAVDAEGLDVEALRRTDARAVLCAPAHQFPTGTALSPTRRRALLAWAAERSSVIIEDDYDAEFRYDRRPVGALAGLDRSHVVYLGSVSKTLHPGLRLGWLVPPPELRQPLSDALDATAAGPSTLDQLTFARLADTGGYDRHLRRVRKAYRARRDALVTALGSHAVIRDCGPVDGIAAGLHLLVPLPRGLKDDVIAEHLAGRGIATIALSDYATRRHPPALVIGYGRLAPSRAQWAAEQIAEVLLDELNASSTGELRPLPDPERTGHGRTTPPSLVRHVTAGPAGTGGRTAGRSPGGR</sequence>
<evidence type="ECO:0000313" key="8">
    <source>
        <dbReference type="EMBL" id="MFC5667165.1"/>
    </source>
</evidence>
<accession>A0ABW0XGC4</accession>
<dbReference type="InterPro" id="IPR051446">
    <property type="entry name" value="HTH_trans_reg/aminotransferase"/>
</dbReference>
<protein>
    <submittedName>
        <fullName evidence="8">PLP-dependent aminotransferase family protein</fullName>
    </submittedName>
</protein>
<evidence type="ECO:0000256" key="5">
    <source>
        <dbReference type="ARBA" id="ARBA00023163"/>
    </source>
</evidence>
<dbReference type="InterPro" id="IPR036388">
    <property type="entry name" value="WH-like_DNA-bd_sf"/>
</dbReference>
<dbReference type="EMBL" id="JBHSOF010000052">
    <property type="protein sequence ID" value="MFC5667165.1"/>
    <property type="molecule type" value="Genomic_DNA"/>
</dbReference>
<evidence type="ECO:0000256" key="1">
    <source>
        <dbReference type="ARBA" id="ARBA00005384"/>
    </source>
</evidence>
<dbReference type="Gene3D" id="3.40.640.10">
    <property type="entry name" value="Type I PLP-dependent aspartate aminotransferase-like (Major domain)"/>
    <property type="match status" value="1"/>
</dbReference>
<feature type="domain" description="HTH gntR-type" evidence="7">
    <location>
        <begin position="21"/>
        <end position="89"/>
    </location>
</feature>
<feature type="compositionally biased region" description="Gly residues" evidence="6">
    <location>
        <begin position="528"/>
        <end position="542"/>
    </location>
</feature>
<dbReference type="SUPFAM" id="SSF46785">
    <property type="entry name" value="Winged helix' DNA-binding domain"/>
    <property type="match status" value="1"/>
</dbReference>
<dbReference type="CDD" id="cd07377">
    <property type="entry name" value="WHTH_GntR"/>
    <property type="match status" value="1"/>
</dbReference>
<dbReference type="PROSITE" id="PS50949">
    <property type="entry name" value="HTH_GNTR"/>
    <property type="match status" value="1"/>
</dbReference>
<keyword evidence="9" id="KW-1185">Reference proteome</keyword>
<dbReference type="InterPro" id="IPR000524">
    <property type="entry name" value="Tscrpt_reg_HTH_GntR"/>
</dbReference>
<comment type="similarity">
    <text evidence="1">In the C-terminal section; belongs to the class-I pyridoxal-phosphate-dependent aminotransferase family.</text>
</comment>
<dbReference type="SMART" id="SM00345">
    <property type="entry name" value="HTH_GNTR"/>
    <property type="match status" value="1"/>
</dbReference>
<feature type="region of interest" description="Disordered" evidence="6">
    <location>
        <begin position="496"/>
        <end position="542"/>
    </location>
</feature>
<proteinExistence type="inferred from homology"/>
<feature type="region of interest" description="Disordered" evidence="6">
    <location>
        <begin position="96"/>
        <end position="130"/>
    </location>
</feature>
<dbReference type="InterPro" id="IPR015424">
    <property type="entry name" value="PyrdxlP-dep_Trfase"/>
</dbReference>
<dbReference type="Pfam" id="PF00155">
    <property type="entry name" value="Aminotran_1_2"/>
    <property type="match status" value="1"/>
</dbReference>
<organism evidence="8 9">
    <name type="scientific">Kitasatospora misakiensis</name>
    <dbReference type="NCBI Taxonomy" id="67330"/>
    <lineage>
        <taxon>Bacteria</taxon>
        <taxon>Bacillati</taxon>
        <taxon>Actinomycetota</taxon>
        <taxon>Actinomycetes</taxon>
        <taxon>Kitasatosporales</taxon>
        <taxon>Streptomycetaceae</taxon>
        <taxon>Kitasatospora</taxon>
    </lineage>
</organism>
<evidence type="ECO:0000313" key="9">
    <source>
        <dbReference type="Proteomes" id="UP001595975"/>
    </source>
</evidence>
<dbReference type="GO" id="GO:0008483">
    <property type="term" value="F:transaminase activity"/>
    <property type="evidence" value="ECO:0007669"/>
    <property type="project" value="UniProtKB-KW"/>
</dbReference>